<dbReference type="CDD" id="cd00094">
    <property type="entry name" value="HX"/>
    <property type="match status" value="1"/>
</dbReference>
<dbReference type="FunFam" id="2.110.10.10:FF:000009">
    <property type="entry name" value="Hemopexin"/>
    <property type="match status" value="1"/>
</dbReference>
<keyword evidence="9 14" id="KW-0732">Signal</keyword>
<dbReference type="InterPro" id="IPR018487">
    <property type="entry name" value="Hemopexin-like_repeat"/>
</dbReference>
<keyword evidence="11" id="KW-0408">Iron</keyword>
<dbReference type="RefSeq" id="XP_054829504.1">
    <property type="nucleotide sequence ID" value="XM_054973529.1"/>
</dbReference>
<feature type="repeat" description="Hemopexin" evidence="13">
    <location>
        <begin position="395"/>
        <end position="444"/>
    </location>
</feature>
<keyword evidence="12" id="KW-0325">Glycoprotein</keyword>
<evidence type="ECO:0000256" key="8">
    <source>
        <dbReference type="ARBA" id="ARBA00022723"/>
    </source>
</evidence>
<keyword evidence="8" id="KW-0479">Metal-binding</keyword>
<evidence type="ECO:0000256" key="1">
    <source>
        <dbReference type="ARBA" id="ARBA00002031"/>
    </source>
</evidence>
<evidence type="ECO:0000256" key="13">
    <source>
        <dbReference type="PROSITE-ProRule" id="PRU01011"/>
    </source>
</evidence>
<evidence type="ECO:0000256" key="5">
    <source>
        <dbReference type="ARBA" id="ARBA00022448"/>
    </source>
</evidence>
<accession>A0AA97KSN5</accession>
<evidence type="ECO:0000313" key="16">
    <source>
        <dbReference type="RefSeq" id="XP_054829504.1"/>
    </source>
</evidence>
<dbReference type="PANTHER" id="PTHR22917:SF9">
    <property type="entry name" value="HEMOPEXIN"/>
    <property type="match status" value="1"/>
</dbReference>
<evidence type="ECO:0000256" key="7">
    <source>
        <dbReference type="ARBA" id="ARBA00022617"/>
    </source>
</evidence>
<evidence type="ECO:0000256" key="11">
    <source>
        <dbReference type="ARBA" id="ARBA00023004"/>
    </source>
</evidence>
<comment type="similarity">
    <text evidence="3">Belongs to the hemopexin family.</text>
</comment>
<keyword evidence="6" id="KW-0964">Secreted</keyword>
<feature type="signal peptide" evidence="14">
    <location>
        <begin position="1"/>
        <end position="22"/>
    </location>
</feature>
<evidence type="ECO:0000256" key="10">
    <source>
        <dbReference type="ARBA" id="ARBA00022737"/>
    </source>
</evidence>
<dbReference type="AlphaFoldDB" id="A0AA97KSN5"/>
<evidence type="ECO:0000313" key="15">
    <source>
        <dbReference type="Proteomes" id="UP001190640"/>
    </source>
</evidence>
<sequence length="460" mass="50934">MLGALCLAWSLALGLSYPQSHGRNLNATGSWHHLGSAGTLDEAEVAQRCADEGGFDAVTLDETGTMLFFKGDVVWKGFTGPAEPINASWPEIHGPVDAALRIHRLDHPDVHDNVFLFRGKRVWAYAQGKLRGGYPKLIEKEFKGVPGDLDAAVECHPKECAAETILFFKGSQVLSYDLKTGVLKEREWPAVANCSSAVRWLERYYCFQGIRFVRFDPVTGSVPPRYPLDARDYFMRCPGRGHGHEVRPNATVRARYDRCSGQPFQAFSSDDSGRIYAFRGGLYFRLDSHRDGWHPWALSHTWKEMQGEVDAAFSWEDKLYLVQGSQVTIYRSGQGYSLVEGYPRPLQAELGVASVDAAFTCPHSHDLYLIQGSLMQHVDLLQRSRGPDRTLTPPHSRVDGAFCTAKGVYLFQGSSFYHYASVNELVTAAVPAAAQDTATTFFQCPATGGEGGPQRPPHQG</sequence>
<feature type="repeat" description="Hemopexin" evidence="13">
    <location>
        <begin position="93"/>
        <end position="145"/>
    </location>
</feature>
<feature type="repeat" description="Hemopexin" evidence="13">
    <location>
        <begin position="306"/>
        <end position="353"/>
    </location>
</feature>
<protein>
    <recommendedName>
        <fullName evidence="4">Hemopexin</fullName>
    </recommendedName>
</protein>
<dbReference type="InterPro" id="IPR000585">
    <property type="entry name" value="Hemopexin-like_dom"/>
</dbReference>
<name>A0AA97KSN5_EUBMA</name>
<dbReference type="GO" id="GO:0005615">
    <property type="term" value="C:extracellular space"/>
    <property type="evidence" value="ECO:0007669"/>
    <property type="project" value="TreeGrafter"/>
</dbReference>
<dbReference type="CTD" id="3263"/>
<feature type="chain" id="PRO_5041730457" description="Hemopexin" evidence="14">
    <location>
        <begin position="23"/>
        <end position="460"/>
    </location>
</feature>
<evidence type="ECO:0000256" key="2">
    <source>
        <dbReference type="ARBA" id="ARBA00004613"/>
    </source>
</evidence>
<evidence type="ECO:0000256" key="9">
    <source>
        <dbReference type="ARBA" id="ARBA00022729"/>
    </source>
</evidence>
<evidence type="ECO:0000256" key="3">
    <source>
        <dbReference type="ARBA" id="ARBA00011072"/>
    </source>
</evidence>
<evidence type="ECO:0000256" key="14">
    <source>
        <dbReference type="SAM" id="SignalP"/>
    </source>
</evidence>
<dbReference type="PROSITE" id="PS51642">
    <property type="entry name" value="HEMOPEXIN_2"/>
    <property type="match status" value="6"/>
</dbReference>
<reference evidence="16" key="1">
    <citation type="submission" date="2025-08" db="UniProtKB">
        <authorList>
            <consortium name="RefSeq"/>
        </authorList>
    </citation>
    <scope>IDENTIFICATION</scope>
    <source>
        <tissue evidence="16">Blood</tissue>
    </source>
</reference>
<gene>
    <name evidence="16" type="primary">HPX</name>
</gene>
<keyword evidence="10" id="KW-0677">Repeat</keyword>
<dbReference type="SMART" id="SM00120">
    <property type="entry name" value="HX"/>
    <property type="match status" value="6"/>
</dbReference>
<feature type="repeat" description="Hemopexin" evidence="13">
    <location>
        <begin position="191"/>
        <end position="237"/>
    </location>
</feature>
<evidence type="ECO:0000256" key="4">
    <source>
        <dbReference type="ARBA" id="ARBA00013632"/>
    </source>
</evidence>
<dbReference type="PANTHER" id="PTHR22917">
    <property type="entry name" value="HEMOPEXIN DOMAIN-CONTAINING PROTEIN"/>
    <property type="match status" value="1"/>
</dbReference>
<comment type="subcellular location">
    <subcellularLocation>
        <location evidence="2">Secreted</location>
    </subcellularLocation>
</comment>
<dbReference type="SUPFAM" id="SSF50923">
    <property type="entry name" value="Hemopexin-like domain"/>
    <property type="match status" value="2"/>
</dbReference>
<dbReference type="Proteomes" id="UP001190640">
    <property type="component" value="Chromosome 3"/>
</dbReference>
<evidence type="ECO:0000256" key="12">
    <source>
        <dbReference type="ARBA" id="ARBA00023180"/>
    </source>
</evidence>
<evidence type="ECO:0000256" key="6">
    <source>
        <dbReference type="ARBA" id="ARBA00022525"/>
    </source>
</evidence>
<proteinExistence type="inferred from homology"/>
<dbReference type="GO" id="GO:0046872">
    <property type="term" value="F:metal ion binding"/>
    <property type="evidence" value="ECO:0007669"/>
    <property type="project" value="UniProtKB-KW"/>
</dbReference>
<dbReference type="Gene3D" id="2.110.10.10">
    <property type="entry name" value="Hemopexin-like domain"/>
    <property type="match status" value="2"/>
</dbReference>
<keyword evidence="5" id="KW-0813">Transport</keyword>
<feature type="repeat" description="Hemopexin" evidence="13">
    <location>
        <begin position="261"/>
        <end position="305"/>
    </location>
</feature>
<comment type="function">
    <text evidence="1">Binds heme and transports it to the liver for breakdown and iron recovery, after which the free hemopexin returns to the circulation.</text>
</comment>
<dbReference type="InterPro" id="IPR036375">
    <property type="entry name" value="Hemopexin-like_dom_sf"/>
</dbReference>
<keyword evidence="7" id="KW-0349">Heme</keyword>
<dbReference type="Pfam" id="PF00045">
    <property type="entry name" value="Hemopexin"/>
    <property type="match status" value="2"/>
</dbReference>
<organism evidence="15 16">
    <name type="scientific">Eublepharis macularius</name>
    <name type="common">Leopard gecko</name>
    <name type="synonym">Cyrtodactylus macularius</name>
    <dbReference type="NCBI Taxonomy" id="481883"/>
    <lineage>
        <taxon>Eukaryota</taxon>
        <taxon>Metazoa</taxon>
        <taxon>Chordata</taxon>
        <taxon>Craniata</taxon>
        <taxon>Vertebrata</taxon>
        <taxon>Euteleostomi</taxon>
        <taxon>Lepidosauria</taxon>
        <taxon>Squamata</taxon>
        <taxon>Bifurcata</taxon>
        <taxon>Gekkota</taxon>
        <taxon>Eublepharidae</taxon>
        <taxon>Eublepharinae</taxon>
        <taxon>Eublepharis</taxon>
    </lineage>
</organism>
<dbReference type="GeneID" id="129325697"/>
<keyword evidence="15" id="KW-1185">Reference proteome</keyword>
<feature type="repeat" description="Hemopexin" evidence="13">
    <location>
        <begin position="52"/>
        <end position="92"/>
    </location>
</feature>
<dbReference type="InterPro" id="IPR051298">
    <property type="entry name" value="Heme_transport/Cell_adhesion"/>
</dbReference>
<dbReference type="KEGG" id="emc:129325697"/>